<feature type="binding site" evidence="17">
    <location>
        <position position="864"/>
    </location>
    <ligand>
        <name>ATP</name>
        <dbReference type="ChEBI" id="CHEBI:30616"/>
    </ligand>
</feature>
<feature type="transmembrane region" description="Helical" evidence="19">
    <location>
        <begin position="1026"/>
        <end position="1047"/>
    </location>
</feature>
<dbReference type="InterPro" id="IPR008250">
    <property type="entry name" value="ATPase_P-typ_transduc_dom_A_sf"/>
</dbReference>
<feature type="binding site" evidence="17">
    <location>
        <position position="752"/>
    </location>
    <ligand>
        <name>ATP</name>
        <dbReference type="ChEBI" id="CHEBI:30616"/>
    </ligand>
</feature>
<keyword evidence="8 17" id="KW-0067">ATP-binding</keyword>
<dbReference type="PANTHER" id="PTHR24092:SF5">
    <property type="entry name" value="PHOSPHOLIPID-TRANSPORTING ATPASE"/>
    <property type="match status" value="1"/>
</dbReference>
<reference evidence="23 24" key="1">
    <citation type="journal article" date="2018" name="MBio">
        <title>Comparative Genomics Reveals the Core Gene Toolbox for the Fungus-Insect Symbiosis.</title>
        <authorList>
            <person name="Wang Y."/>
            <person name="Stata M."/>
            <person name="Wang W."/>
            <person name="Stajich J.E."/>
            <person name="White M.M."/>
            <person name="Moncalvo J.M."/>
        </authorList>
    </citation>
    <scope>NUCLEOTIDE SEQUENCE [LARGE SCALE GENOMIC DNA]</scope>
    <source>
        <strain evidence="23 24">SC-DP-2</strain>
    </source>
</reference>
<evidence type="ECO:0000256" key="8">
    <source>
        <dbReference type="ARBA" id="ARBA00022840"/>
    </source>
</evidence>
<evidence type="ECO:0000256" key="3">
    <source>
        <dbReference type="ARBA" id="ARBA00008109"/>
    </source>
</evidence>
<name>A0A2T9ZKZ9_9FUNG</name>
<dbReference type="EMBL" id="MBFS01000027">
    <property type="protein sequence ID" value="PVV05207.1"/>
    <property type="molecule type" value="Genomic_DNA"/>
</dbReference>
<feature type="domain" description="P-type ATPase C-terminal" evidence="22">
    <location>
        <begin position="888"/>
        <end position="1114"/>
    </location>
</feature>
<dbReference type="NCBIfam" id="TIGR01652">
    <property type="entry name" value="ATPase-Plipid"/>
    <property type="match status" value="1"/>
</dbReference>
<dbReference type="GO" id="GO:0005802">
    <property type="term" value="C:trans-Golgi network"/>
    <property type="evidence" value="ECO:0007669"/>
    <property type="project" value="TreeGrafter"/>
</dbReference>
<evidence type="ECO:0000256" key="10">
    <source>
        <dbReference type="ARBA" id="ARBA00022967"/>
    </source>
</evidence>
<accession>A0A2T9ZKZ9</accession>
<dbReference type="InterPro" id="IPR044492">
    <property type="entry name" value="P_typ_ATPase_HD_dom"/>
</dbReference>
<dbReference type="Gene3D" id="3.40.50.1000">
    <property type="entry name" value="HAD superfamily/HAD-like"/>
    <property type="match status" value="1"/>
</dbReference>
<protein>
    <recommendedName>
        <fullName evidence="19">Phospholipid-transporting ATPase</fullName>
        <ecNumber evidence="19">7.6.2.1</ecNumber>
    </recommendedName>
</protein>
<keyword evidence="11 19" id="KW-1133">Transmembrane helix</keyword>
<dbReference type="AlphaFoldDB" id="A0A2T9ZKZ9"/>
<dbReference type="PROSITE" id="PS00154">
    <property type="entry name" value="ATPASE_E1_E2"/>
    <property type="match status" value="1"/>
</dbReference>
<feature type="active site" description="4-aspartylphosphate intermediate" evidence="16">
    <location>
        <position position="467"/>
    </location>
</feature>
<sequence length="1121" mass="126066">MYTKKQKSSRFTKDGYEAYNLTTFSRSRSPSHLNTTESPNSSLFESPVSFSTSPRNSALNKSLLNVQFPEDSELDDPLSPSTIPPDNDAEDHDPSTSDLCKIKLNSPLKSRKDSPSNSIDNRKYNPITFLPHVLYDQFKYFLNLYFLLVALSQIFPVFRVGYTLSYFGPLVFVLAVTIVQEWYDDHLRFKRDKQLNNEKYKVLSKEFHGSIQTPSKNLTVGDIIYISKNQRIPADLLILKTLNDDSGSCFIRTDQLDGETDWKLRAAVPLTQAVASELDFLDLDDIYSFNGSVYIHNVSPDTLSNNKSSQATGQSSIEFNNTTQSQGIDINNTIWKDCTLASGSALGVIIYAGKQTRSSLNSSSSRLKIGLFDIDVNFITKILFAVTLSMSFLLVLLDGFRGSWFITMFRFIILFSSIIPIGLRVNLEMGKNYYGRQIQNDKEIEGAIVRTSSIPEELGRLEYILTDKTGTLTCNEMEMIRLHTGNISYSLETMDEITSLLHAFKNNLESHDRQSSADKSTASFSKFNAKAVDMFKLVEALALCHNVTPTFMYSGLESQDLTNLDLEYSASSPDEIAIVEWAKSVGLTLAHRSPNTLFIKTSLYGHEFDYEILVNIPFTSESKRMGVVVKNCSTGSIEFIMKGADSVMREITVSNDWVDEEVSNMAREGLRTLVVAKKSLSHEYYSKFKTALEAAKLKIHDRQASINRVVSEYLEFDLHVLCVTGVEDKLQEGVQSTLELVRNAGFKVWMLTGDKIETAICIAISSKLVGKNARFHVIRDVADPMDLKQELDILLNVPVTTCLVIDGTSLQLCLDAFPDLFISLATRFASVVCSRCSPTQKGEVVTLVQKKTNKRVAAIGDGGNDVGMIQLANVGIGLSGREGQQASLASDIALVKFSHLARLLLWHGRNSYKRSCKLSQFVIHRGLIISVMQFMFSILFYYAPIPLFDGMLVVGYTTVYTMFPVFLLVLDTDISETVAMTYPELYKDLRKGRNFNFKTFLIWLLTSVYQGTIIVILALYFFKPEFIHIVSIMFTSLIINELAMVLVQLHFITFWMVYAQIGSLCIYLLSMFILPTFDMEFILSWTFLYKVLAISAVSWVPVQFVKVIATLLSPSSHSKLD</sequence>
<dbReference type="Pfam" id="PF16212">
    <property type="entry name" value="PhoLip_ATPase_C"/>
    <property type="match status" value="1"/>
</dbReference>
<evidence type="ECO:0000259" key="21">
    <source>
        <dbReference type="Pfam" id="PF16209"/>
    </source>
</evidence>
<feature type="binding site" evidence="17">
    <location>
        <position position="671"/>
    </location>
    <ligand>
        <name>ATP</name>
        <dbReference type="ChEBI" id="CHEBI:30616"/>
    </ligand>
</feature>
<dbReference type="GO" id="GO:0006897">
    <property type="term" value="P:endocytosis"/>
    <property type="evidence" value="ECO:0007669"/>
    <property type="project" value="TreeGrafter"/>
</dbReference>
<dbReference type="InterPro" id="IPR036412">
    <property type="entry name" value="HAD-like_sf"/>
</dbReference>
<feature type="binding site" evidence="17">
    <location>
        <position position="865"/>
    </location>
    <ligand>
        <name>ATP</name>
        <dbReference type="ChEBI" id="CHEBI:30616"/>
    </ligand>
</feature>
<dbReference type="SUPFAM" id="SSF56784">
    <property type="entry name" value="HAD-like"/>
    <property type="match status" value="1"/>
</dbReference>
<dbReference type="GO" id="GO:0016887">
    <property type="term" value="F:ATP hydrolysis activity"/>
    <property type="evidence" value="ECO:0007669"/>
    <property type="project" value="InterPro"/>
</dbReference>
<dbReference type="SUPFAM" id="SSF81660">
    <property type="entry name" value="Metal cation-transporting ATPase, ATP-binding domain N"/>
    <property type="match status" value="1"/>
</dbReference>
<dbReference type="STRING" id="133381.A0A2T9ZKZ9"/>
<keyword evidence="13 19" id="KW-0472">Membrane</keyword>
<dbReference type="OrthoDB" id="377733at2759"/>
<dbReference type="InterPro" id="IPR032630">
    <property type="entry name" value="P_typ_ATPase_c"/>
</dbReference>
<evidence type="ECO:0000256" key="16">
    <source>
        <dbReference type="PIRSR" id="PIRSR606539-1"/>
    </source>
</evidence>
<dbReference type="SFLD" id="SFLDS00003">
    <property type="entry name" value="Haloacid_Dehalogenase"/>
    <property type="match status" value="1"/>
</dbReference>
<evidence type="ECO:0000256" key="2">
    <source>
        <dbReference type="ARBA" id="ARBA00004337"/>
    </source>
</evidence>
<dbReference type="FunFam" id="3.40.50.1000:FF:000009">
    <property type="entry name" value="Phospholipid-transporting ATPase"/>
    <property type="match status" value="1"/>
</dbReference>
<dbReference type="SUPFAM" id="SSF81665">
    <property type="entry name" value="Calcium ATPase, transmembrane domain M"/>
    <property type="match status" value="1"/>
</dbReference>
<dbReference type="GO" id="GO:0006890">
    <property type="term" value="P:retrograde vesicle-mediated transport, Golgi to endoplasmic reticulum"/>
    <property type="evidence" value="ECO:0007669"/>
    <property type="project" value="TreeGrafter"/>
</dbReference>
<dbReference type="Gene3D" id="3.40.1110.10">
    <property type="entry name" value="Calcium-transporting ATPase, cytoplasmic domain N"/>
    <property type="match status" value="1"/>
</dbReference>
<evidence type="ECO:0000256" key="13">
    <source>
        <dbReference type="ARBA" id="ARBA00023136"/>
    </source>
</evidence>
<dbReference type="EC" id="7.6.2.1" evidence="19"/>
<dbReference type="SFLD" id="SFLDG00002">
    <property type="entry name" value="C1.7:_P-type_atpase_like"/>
    <property type="match status" value="1"/>
</dbReference>
<comment type="caution">
    <text evidence="23">The sequence shown here is derived from an EMBL/GenBank/DDBJ whole genome shotgun (WGS) entry which is preliminary data.</text>
</comment>
<feature type="binding site" evidence="17">
    <location>
        <position position="642"/>
    </location>
    <ligand>
        <name>ATP</name>
        <dbReference type="ChEBI" id="CHEBI:30616"/>
    </ligand>
</feature>
<evidence type="ECO:0000256" key="11">
    <source>
        <dbReference type="ARBA" id="ARBA00022989"/>
    </source>
</evidence>
<dbReference type="GO" id="GO:0005524">
    <property type="term" value="F:ATP binding"/>
    <property type="evidence" value="ECO:0007669"/>
    <property type="project" value="UniProtKB-UniRule"/>
</dbReference>
<feature type="binding site" evidence="17">
    <location>
        <position position="618"/>
    </location>
    <ligand>
        <name>ATP</name>
        <dbReference type="ChEBI" id="CHEBI:30616"/>
    </ligand>
</feature>
<keyword evidence="9 18" id="KW-0460">Magnesium</keyword>
<feature type="binding site" evidence="18">
    <location>
        <position position="469"/>
    </location>
    <ligand>
        <name>Mg(2+)</name>
        <dbReference type="ChEBI" id="CHEBI:18420"/>
    </ligand>
</feature>
<evidence type="ECO:0000313" key="24">
    <source>
        <dbReference type="Proteomes" id="UP000245609"/>
    </source>
</evidence>
<evidence type="ECO:0000313" key="23">
    <source>
        <dbReference type="EMBL" id="PVV05207.1"/>
    </source>
</evidence>
<organism evidence="23 24">
    <name type="scientific">Smittium megazygosporum</name>
    <dbReference type="NCBI Taxonomy" id="133381"/>
    <lineage>
        <taxon>Eukaryota</taxon>
        <taxon>Fungi</taxon>
        <taxon>Fungi incertae sedis</taxon>
        <taxon>Zoopagomycota</taxon>
        <taxon>Kickxellomycotina</taxon>
        <taxon>Harpellomycetes</taxon>
        <taxon>Harpellales</taxon>
        <taxon>Legeriomycetaceae</taxon>
        <taxon>Smittium</taxon>
    </lineage>
</organism>
<feature type="transmembrane region" description="Helical" evidence="19">
    <location>
        <begin position="378"/>
        <end position="397"/>
    </location>
</feature>
<keyword evidence="24" id="KW-1185">Reference proteome</keyword>
<feature type="binding site" evidence="17">
    <location>
        <position position="575"/>
    </location>
    <ligand>
        <name>ATP</name>
        <dbReference type="ChEBI" id="CHEBI:30616"/>
    </ligand>
</feature>
<feature type="binding site" evidence="17">
    <location>
        <position position="835"/>
    </location>
    <ligand>
        <name>ATP</name>
        <dbReference type="ChEBI" id="CHEBI:30616"/>
    </ligand>
</feature>
<dbReference type="Proteomes" id="UP000245609">
    <property type="component" value="Unassembled WGS sequence"/>
</dbReference>
<comment type="catalytic activity">
    <reaction evidence="15">
        <text>a 1,2-diacyl-sn-glycero-3-phosphoethanolamine(out) + ATP + H2O = a 1,2-diacyl-sn-glycero-3-phosphoethanolamine(in) + ADP + phosphate + H(+)</text>
        <dbReference type="Rhea" id="RHEA:66132"/>
        <dbReference type="ChEBI" id="CHEBI:15377"/>
        <dbReference type="ChEBI" id="CHEBI:15378"/>
        <dbReference type="ChEBI" id="CHEBI:30616"/>
        <dbReference type="ChEBI" id="CHEBI:43474"/>
        <dbReference type="ChEBI" id="CHEBI:64612"/>
        <dbReference type="ChEBI" id="CHEBI:456216"/>
    </reaction>
    <physiologicalReaction direction="left-to-right" evidence="15">
        <dbReference type="Rhea" id="RHEA:66133"/>
    </physiologicalReaction>
</comment>
<dbReference type="Gene3D" id="2.70.150.10">
    <property type="entry name" value="Calcium-transporting ATPase, cytoplasmic transduction domain A"/>
    <property type="match status" value="1"/>
</dbReference>
<dbReference type="GO" id="GO:0000287">
    <property type="term" value="F:magnesium ion binding"/>
    <property type="evidence" value="ECO:0007669"/>
    <property type="project" value="UniProtKB-UniRule"/>
</dbReference>
<comment type="cofactor">
    <cofactor evidence="1 18">
        <name>Mg(2+)</name>
        <dbReference type="ChEBI" id="CHEBI:18420"/>
    </cofactor>
</comment>
<dbReference type="GO" id="GO:0005886">
    <property type="term" value="C:plasma membrane"/>
    <property type="evidence" value="ECO:0007669"/>
    <property type="project" value="TreeGrafter"/>
</dbReference>
<dbReference type="PANTHER" id="PTHR24092">
    <property type="entry name" value="PROBABLE PHOSPHOLIPID-TRANSPORTING ATPASE"/>
    <property type="match status" value="1"/>
</dbReference>
<feature type="transmembrane region" description="Helical" evidence="19">
    <location>
        <begin position="140"/>
        <end position="158"/>
    </location>
</feature>
<dbReference type="Pfam" id="PF16209">
    <property type="entry name" value="PhoLip_ATPase_N"/>
    <property type="match status" value="1"/>
</dbReference>
<feature type="transmembrane region" description="Helical" evidence="19">
    <location>
        <begin position="1054"/>
        <end position="1075"/>
    </location>
</feature>
<evidence type="ECO:0000256" key="4">
    <source>
        <dbReference type="ARBA" id="ARBA00022448"/>
    </source>
</evidence>
<feature type="transmembrane region" description="Helical" evidence="19">
    <location>
        <begin position="950"/>
        <end position="970"/>
    </location>
</feature>
<keyword evidence="7 17" id="KW-0547">Nucleotide-binding</keyword>
<comment type="similarity">
    <text evidence="3 19">Belongs to the cation transport ATPase (P-type) (TC 3.A.3) family. Type IV subfamily.</text>
</comment>
<evidence type="ECO:0000256" key="9">
    <source>
        <dbReference type="ARBA" id="ARBA00022842"/>
    </source>
</evidence>
<evidence type="ECO:0000256" key="1">
    <source>
        <dbReference type="ARBA" id="ARBA00001946"/>
    </source>
</evidence>
<evidence type="ECO:0000256" key="15">
    <source>
        <dbReference type="ARBA" id="ARBA00049128"/>
    </source>
</evidence>
<evidence type="ECO:0000256" key="12">
    <source>
        <dbReference type="ARBA" id="ARBA00023055"/>
    </source>
</evidence>
<dbReference type="InterPro" id="IPR001757">
    <property type="entry name" value="P_typ_ATPase"/>
</dbReference>
<evidence type="ECO:0000256" key="6">
    <source>
        <dbReference type="ARBA" id="ARBA00022723"/>
    </source>
</evidence>
<gene>
    <name evidence="23" type="ORF">BB560_000276</name>
</gene>
<feature type="binding site" evidence="17">
    <location>
        <position position="469"/>
    </location>
    <ligand>
        <name>ATP</name>
        <dbReference type="ChEBI" id="CHEBI:30616"/>
    </ligand>
</feature>
<feature type="binding site" evidence="18">
    <location>
        <position position="467"/>
    </location>
    <ligand>
        <name>Mg(2+)</name>
        <dbReference type="ChEBI" id="CHEBI:18420"/>
    </ligand>
</feature>
<dbReference type="Pfam" id="PF13246">
    <property type="entry name" value="Cation_ATPase"/>
    <property type="match status" value="1"/>
</dbReference>
<feature type="transmembrane region" description="Helical" evidence="19">
    <location>
        <begin position="1087"/>
        <end position="1112"/>
    </location>
</feature>
<feature type="region of interest" description="Disordered" evidence="20">
    <location>
        <begin position="24"/>
        <end position="56"/>
    </location>
</feature>
<dbReference type="InterPro" id="IPR032631">
    <property type="entry name" value="P-type_ATPase_N"/>
</dbReference>
<feature type="binding site" evidence="17">
    <location>
        <position position="754"/>
    </location>
    <ligand>
        <name>ATP</name>
        <dbReference type="ChEBI" id="CHEBI:30616"/>
    </ligand>
</feature>
<dbReference type="InterPro" id="IPR023214">
    <property type="entry name" value="HAD_sf"/>
</dbReference>
<feature type="binding site" evidence="17">
    <location>
        <position position="841"/>
    </location>
    <ligand>
        <name>ATP</name>
        <dbReference type="ChEBI" id="CHEBI:30616"/>
    </ligand>
</feature>
<evidence type="ECO:0000256" key="20">
    <source>
        <dbReference type="SAM" id="MobiDB-lite"/>
    </source>
</evidence>
<evidence type="ECO:0000256" key="5">
    <source>
        <dbReference type="ARBA" id="ARBA00022692"/>
    </source>
</evidence>
<dbReference type="SUPFAM" id="SSF81653">
    <property type="entry name" value="Calcium ATPase, transduction domain A"/>
    <property type="match status" value="1"/>
</dbReference>
<feature type="transmembrane region" description="Helical" evidence="19">
    <location>
        <begin position="922"/>
        <end position="944"/>
    </location>
</feature>
<dbReference type="InterPro" id="IPR006539">
    <property type="entry name" value="P-type_ATPase_IV"/>
</dbReference>
<feature type="binding site" evidence="18">
    <location>
        <position position="861"/>
    </location>
    <ligand>
        <name>Mg(2+)</name>
        <dbReference type="ChEBI" id="CHEBI:18420"/>
    </ligand>
</feature>
<feature type="region of interest" description="Disordered" evidence="20">
    <location>
        <begin position="70"/>
        <end position="100"/>
    </location>
</feature>
<keyword evidence="4" id="KW-0813">Transport</keyword>
<keyword evidence="10 19" id="KW-1278">Translocase</keyword>
<feature type="binding site" evidence="17">
    <location>
        <position position="468"/>
    </location>
    <ligand>
        <name>ATP</name>
        <dbReference type="ChEBI" id="CHEBI:30616"/>
    </ligand>
</feature>
<evidence type="ECO:0000256" key="17">
    <source>
        <dbReference type="PIRSR" id="PIRSR606539-2"/>
    </source>
</evidence>
<dbReference type="InterPro" id="IPR023299">
    <property type="entry name" value="ATPase_P-typ_cyto_dom_N"/>
</dbReference>
<feature type="transmembrane region" description="Helical" evidence="19">
    <location>
        <begin position="164"/>
        <end position="183"/>
    </location>
</feature>
<dbReference type="GO" id="GO:0045332">
    <property type="term" value="P:phospholipid translocation"/>
    <property type="evidence" value="ECO:0007669"/>
    <property type="project" value="TreeGrafter"/>
</dbReference>
<evidence type="ECO:0000259" key="22">
    <source>
        <dbReference type="Pfam" id="PF16212"/>
    </source>
</evidence>
<feature type="binding site" evidence="17">
    <location>
        <position position="753"/>
    </location>
    <ligand>
        <name>ATP</name>
        <dbReference type="ChEBI" id="CHEBI:30616"/>
    </ligand>
</feature>
<dbReference type="GO" id="GO:0010008">
    <property type="term" value="C:endosome membrane"/>
    <property type="evidence" value="ECO:0007669"/>
    <property type="project" value="UniProtKB-SubCell"/>
</dbReference>
<evidence type="ECO:0000256" key="14">
    <source>
        <dbReference type="ARBA" id="ARBA00034036"/>
    </source>
</evidence>
<comment type="catalytic activity">
    <reaction evidence="14 19">
        <text>ATP + H2O + phospholipidSide 1 = ADP + phosphate + phospholipidSide 2.</text>
        <dbReference type="EC" id="7.6.2.1"/>
    </reaction>
</comment>
<dbReference type="SFLD" id="SFLDF00027">
    <property type="entry name" value="p-type_atpase"/>
    <property type="match status" value="1"/>
</dbReference>
<feature type="binding site" evidence="17">
    <location>
        <position position="467"/>
    </location>
    <ligand>
        <name>ATP</name>
        <dbReference type="ChEBI" id="CHEBI:30616"/>
    </ligand>
</feature>
<feature type="transmembrane region" description="Helical" evidence="19">
    <location>
        <begin position="1000"/>
        <end position="1020"/>
    </location>
</feature>
<comment type="subcellular location">
    <subcellularLocation>
        <location evidence="2">Endosome membrane</location>
        <topology evidence="2">Multi-pass membrane protein</topology>
    </subcellularLocation>
    <subcellularLocation>
        <location evidence="19">Membrane</location>
        <topology evidence="19">Multi-pass membrane protein</topology>
    </subcellularLocation>
</comment>
<keyword evidence="5 19" id="KW-0812">Transmembrane</keyword>
<evidence type="ECO:0000256" key="18">
    <source>
        <dbReference type="PIRSR" id="PIRSR606539-3"/>
    </source>
</evidence>
<proteinExistence type="inferred from homology"/>
<dbReference type="InterPro" id="IPR023298">
    <property type="entry name" value="ATPase_P-typ_TM_dom_sf"/>
</dbReference>
<evidence type="ECO:0000256" key="19">
    <source>
        <dbReference type="RuleBase" id="RU362033"/>
    </source>
</evidence>
<feature type="binding site" evidence="18">
    <location>
        <position position="865"/>
    </location>
    <ligand>
        <name>Mg(2+)</name>
        <dbReference type="ChEBI" id="CHEBI:18420"/>
    </ligand>
</feature>
<keyword evidence="6 18" id="KW-0479">Metal-binding</keyword>
<dbReference type="PRINTS" id="PR00119">
    <property type="entry name" value="CATATPASE"/>
</dbReference>
<dbReference type="GO" id="GO:0140326">
    <property type="term" value="F:ATPase-coupled intramembrane lipid transporter activity"/>
    <property type="evidence" value="ECO:0007669"/>
    <property type="project" value="UniProtKB-EC"/>
</dbReference>
<dbReference type="InterPro" id="IPR018303">
    <property type="entry name" value="ATPase_P-typ_P_site"/>
</dbReference>
<feature type="domain" description="P-type ATPase N-terminal" evidence="21">
    <location>
        <begin position="103"/>
        <end position="163"/>
    </location>
</feature>
<keyword evidence="12" id="KW-0445">Lipid transport</keyword>
<dbReference type="NCBIfam" id="TIGR01494">
    <property type="entry name" value="ATPase_P-type"/>
    <property type="match status" value="2"/>
</dbReference>
<feature type="transmembrane region" description="Helical" evidence="19">
    <location>
        <begin position="403"/>
        <end position="423"/>
    </location>
</feature>
<evidence type="ECO:0000256" key="7">
    <source>
        <dbReference type="ARBA" id="ARBA00022741"/>
    </source>
</evidence>